<accession>A0A1L9SNF2</accession>
<organism evidence="3 4">
    <name type="scientific">Penicilliopsis zonata CBS 506.65</name>
    <dbReference type="NCBI Taxonomy" id="1073090"/>
    <lineage>
        <taxon>Eukaryota</taxon>
        <taxon>Fungi</taxon>
        <taxon>Dikarya</taxon>
        <taxon>Ascomycota</taxon>
        <taxon>Pezizomycotina</taxon>
        <taxon>Eurotiomycetes</taxon>
        <taxon>Eurotiomycetidae</taxon>
        <taxon>Eurotiales</taxon>
        <taxon>Aspergillaceae</taxon>
        <taxon>Penicilliopsis</taxon>
    </lineage>
</organism>
<dbReference type="RefSeq" id="XP_022583094.1">
    <property type="nucleotide sequence ID" value="XM_022725230.1"/>
</dbReference>
<gene>
    <name evidence="3" type="ORF">ASPZODRAFT_14712</name>
</gene>
<sequence length="421" mass="47394">METDDESESLKEDPKDPPFKAPQKGRPTTNKRGRPAKSTKGKASGTKKARTKPIIEAELQAEKKKTKALEKMIKDLEETNKGLTKENLEKHSAMDSKQSLDDTQIQANFRFLAKDAVGWVRRHAIAGPLVVDNGAKQSQLENLLKQLGGEKEKRSEGFDADVKSMGEMASGCNLLLEASLVKMIHVRFILKPFVTANQVMKGHFSKKIDFGIALRSIAMKMKSDNPDNNHTEWISRTLEGLYPSNKVIDSLDAKVWQSPAEKFIQGTAQLLLRELNSEEEREQRVKALSKVLRTAHELAIQIWQQNVHVESHFLDSNFLRSVYDEGSEYMELHNWYQLGRLNPADANGQRLMMVMQPAVTASWYEKQALKRKTWAKALVLPAQKKITDQPVDVDSDTSNDASSEKSEESETDDSTAGELDM</sequence>
<evidence type="ECO:0000313" key="3">
    <source>
        <dbReference type="EMBL" id="OJJ48584.1"/>
    </source>
</evidence>
<proteinExistence type="predicted"/>
<name>A0A1L9SNF2_9EURO</name>
<evidence type="ECO:0000313" key="4">
    <source>
        <dbReference type="Proteomes" id="UP000184188"/>
    </source>
</evidence>
<feature type="compositionally biased region" description="Basic residues" evidence="2">
    <location>
        <begin position="29"/>
        <end position="51"/>
    </location>
</feature>
<feature type="compositionally biased region" description="Acidic residues" evidence="2">
    <location>
        <begin position="409"/>
        <end position="421"/>
    </location>
</feature>
<feature type="compositionally biased region" description="Basic and acidic residues" evidence="2">
    <location>
        <begin position="8"/>
        <end position="18"/>
    </location>
</feature>
<keyword evidence="1" id="KW-0175">Coiled coil</keyword>
<evidence type="ECO:0000256" key="1">
    <source>
        <dbReference type="SAM" id="Coils"/>
    </source>
</evidence>
<protein>
    <submittedName>
        <fullName evidence="3">Uncharacterized protein</fullName>
    </submittedName>
</protein>
<evidence type="ECO:0000256" key="2">
    <source>
        <dbReference type="SAM" id="MobiDB-lite"/>
    </source>
</evidence>
<feature type="region of interest" description="Disordered" evidence="2">
    <location>
        <begin position="1"/>
        <end position="54"/>
    </location>
</feature>
<dbReference type="VEuPathDB" id="FungiDB:ASPZODRAFT_14712"/>
<dbReference type="AlphaFoldDB" id="A0A1L9SNF2"/>
<keyword evidence="4" id="KW-1185">Reference proteome</keyword>
<feature type="coiled-coil region" evidence="1">
    <location>
        <begin position="59"/>
        <end position="86"/>
    </location>
</feature>
<dbReference type="Proteomes" id="UP000184188">
    <property type="component" value="Unassembled WGS sequence"/>
</dbReference>
<feature type="region of interest" description="Disordered" evidence="2">
    <location>
        <begin position="386"/>
        <end position="421"/>
    </location>
</feature>
<dbReference type="GeneID" id="34611695"/>
<reference evidence="4" key="1">
    <citation type="journal article" date="2017" name="Genome Biol.">
        <title>Comparative genomics reveals high biological diversity and specific adaptations in the industrially and medically important fungal genus Aspergillus.</title>
        <authorList>
            <person name="de Vries R.P."/>
            <person name="Riley R."/>
            <person name="Wiebenga A."/>
            <person name="Aguilar-Osorio G."/>
            <person name="Amillis S."/>
            <person name="Uchima C.A."/>
            <person name="Anderluh G."/>
            <person name="Asadollahi M."/>
            <person name="Askin M."/>
            <person name="Barry K."/>
            <person name="Battaglia E."/>
            <person name="Bayram O."/>
            <person name="Benocci T."/>
            <person name="Braus-Stromeyer S.A."/>
            <person name="Caldana C."/>
            <person name="Canovas D."/>
            <person name="Cerqueira G.C."/>
            <person name="Chen F."/>
            <person name="Chen W."/>
            <person name="Choi C."/>
            <person name="Clum A."/>
            <person name="Dos Santos R.A."/>
            <person name="Damasio A.R."/>
            <person name="Diallinas G."/>
            <person name="Emri T."/>
            <person name="Fekete E."/>
            <person name="Flipphi M."/>
            <person name="Freyberg S."/>
            <person name="Gallo A."/>
            <person name="Gournas C."/>
            <person name="Habgood R."/>
            <person name="Hainaut M."/>
            <person name="Harispe M.L."/>
            <person name="Henrissat B."/>
            <person name="Hilden K.S."/>
            <person name="Hope R."/>
            <person name="Hossain A."/>
            <person name="Karabika E."/>
            <person name="Karaffa L."/>
            <person name="Karanyi Z."/>
            <person name="Krasevec N."/>
            <person name="Kuo A."/>
            <person name="Kusch H."/>
            <person name="LaButti K."/>
            <person name="Lagendijk E.L."/>
            <person name="Lapidus A."/>
            <person name="Levasseur A."/>
            <person name="Lindquist E."/>
            <person name="Lipzen A."/>
            <person name="Logrieco A.F."/>
            <person name="MacCabe A."/>
            <person name="Maekelae M.R."/>
            <person name="Malavazi I."/>
            <person name="Melin P."/>
            <person name="Meyer V."/>
            <person name="Mielnichuk N."/>
            <person name="Miskei M."/>
            <person name="Molnar A.P."/>
            <person name="Mule G."/>
            <person name="Ngan C.Y."/>
            <person name="Orejas M."/>
            <person name="Orosz E."/>
            <person name="Ouedraogo J.P."/>
            <person name="Overkamp K.M."/>
            <person name="Park H.-S."/>
            <person name="Perrone G."/>
            <person name="Piumi F."/>
            <person name="Punt P.J."/>
            <person name="Ram A.F."/>
            <person name="Ramon A."/>
            <person name="Rauscher S."/>
            <person name="Record E."/>
            <person name="Riano-Pachon D.M."/>
            <person name="Robert V."/>
            <person name="Roehrig J."/>
            <person name="Ruller R."/>
            <person name="Salamov A."/>
            <person name="Salih N.S."/>
            <person name="Samson R.A."/>
            <person name="Sandor E."/>
            <person name="Sanguinetti M."/>
            <person name="Schuetze T."/>
            <person name="Sepcic K."/>
            <person name="Shelest E."/>
            <person name="Sherlock G."/>
            <person name="Sophianopoulou V."/>
            <person name="Squina F.M."/>
            <person name="Sun H."/>
            <person name="Susca A."/>
            <person name="Todd R.B."/>
            <person name="Tsang A."/>
            <person name="Unkles S.E."/>
            <person name="van de Wiele N."/>
            <person name="van Rossen-Uffink D."/>
            <person name="Oliveira J.V."/>
            <person name="Vesth T.C."/>
            <person name="Visser J."/>
            <person name="Yu J.-H."/>
            <person name="Zhou M."/>
            <person name="Andersen M.R."/>
            <person name="Archer D.B."/>
            <person name="Baker S.E."/>
            <person name="Benoit I."/>
            <person name="Brakhage A.A."/>
            <person name="Braus G.H."/>
            <person name="Fischer R."/>
            <person name="Frisvad J.C."/>
            <person name="Goldman G.H."/>
            <person name="Houbraken J."/>
            <person name="Oakley B."/>
            <person name="Pocsi I."/>
            <person name="Scazzocchio C."/>
            <person name="Seiboth B."/>
            <person name="vanKuyk P.A."/>
            <person name="Wortman J."/>
            <person name="Dyer P.S."/>
            <person name="Grigoriev I.V."/>
        </authorList>
    </citation>
    <scope>NUCLEOTIDE SEQUENCE [LARGE SCALE GENOMIC DNA]</scope>
    <source>
        <strain evidence="4">CBS 506.65</strain>
    </source>
</reference>
<dbReference type="EMBL" id="KV878339">
    <property type="protein sequence ID" value="OJJ48584.1"/>
    <property type="molecule type" value="Genomic_DNA"/>
</dbReference>